<evidence type="ECO:0000256" key="1">
    <source>
        <dbReference type="SAM" id="Phobius"/>
    </source>
</evidence>
<keyword evidence="1" id="KW-1133">Transmembrane helix</keyword>
<keyword evidence="3" id="KW-1185">Reference proteome</keyword>
<reference evidence="2 3" key="1">
    <citation type="submission" date="2019-02" db="EMBL/GenBank/DDBJ databases">
        <title>Deep-cultivation of Planctomycetes and their phenomic and genomic characterization uncovers novel biology.</title>
        <authorList>
            <person name="Wiegand S."/>
            <person name="Jogler M."/>
            <person name="Boedeker C."/>
            <person name="Pinto D."/>
            <person name="Vollmers J."/>
            <person name="Rivas-Marin E."/>
            <person name="Kohn T."/>
            <person name="Peeters S.H."/>
            <person name="Heuer A."/>
            <person name="Rast P."/>
            <person name="Oberbeckmann S."/>
            <person name="Bunk B."/>
            <person name="Jeske O."/>
            <person name="Meyerdierks A."/>
            <person name="Storesund J.E."/>
            <person name="Kallscheuer N."/>
            <person name="Luecker S."/>
            <person name="Lage O.M."/>
            <person name="Pohl T."/>
            <person name="Merkel B.J."/>
            <person name="Hornburger P."/>
            <person name="Mueller R.-W."/>
            <person name="Bruemmer F."/>
            <person name="Labrenz M."/>
            <person name="Spormann A.M."/>
            <person name="Op den Camp H."/>
            <person name="Overmann J."/>
            <person name="Amann R."/>
            <person name="Jetten M.S.M."/>
            <person name="Mascher T."/>
            <person name="Medema M.H."/>
            <person name="Devos D.P."/>
            <person name="Kaster A.-K."/>
            <person name="Ovreas L."/>
            <person name="Rohde M."/>
            <person name="Galperin M.Y."/>
            <person name="Jogler C."/>
        </authorList>
    </citation>
    <scope>NUCLEOTIDE SEQUENCE [LARGE SCALE GENOMIC DNA]</scope>
    <source>
        <strain evidence="2 3">Pan161</strain>
    </source>
</reference>
<proteinExistence type="predicted"/>
<dbReference type="KEGG" id="gax:Pan161_05970"/>
<dbReference type="Proteomes" id="UP000316855">
    <property type="component" value="Chromosome"/>
</dbReference>
<protein>
    <submittedName>
        <fullName evidence="2">Uncharacterized protein</fullName>
    </submittedName>
</protein>
<evidence type="ECO:0000313" key="2">
    <source>
        <dbReference type="EMBL" id="QDT88978.1"/>
    </source>
</evidence>
<gene>
    <name evidence="2" type="ORF">Pan161_05970</name>
</gene>
<dbReference type="EMBL" id="CP036343">
    <property type="protein sequence ID" value="QDT88978.1"/>
    <property type="molecule type" value="Genomic_DNA"/>
</dbReference>
<sequence>MNDWGVSIISGIIAGLITGIIYHIASGRQLRNEARKLHEATNDVHKMNILILRTFEKLGMIEYSKKDGRYVGLVHRVDLCDTIYFSQGLSDAIDEDKKSESSEDENIDD</sequence>
<dbReference type="AlphaFoldDB" id="A0A517V7J9"/>
<keyword evidence="1" id="KW-0472">Membrane</keyword>
<organism evidence="2 3">
    <name type="scientific">Gimesia algae</name>
    <dbReference type="NCBI Taxonomy" id="2527971"/>
    <lineage>
        <taxon>Bacteria</taxon>
        <taxon>Pseudomonadati</taxon>
        <taxon>Planctomycetota</taxon>
        <taxon>Planctomycetia</taxon>
        <taxon>Planctomycetales</taxon>
        <taxon>Planctomycetaceae</taxon>
        <taxon>Gimesia</taxon>
    </lineage>
</organism>
<name>A0A517V7J9_9PLAN</name>
<feature type="transmembrane region" description="Helical" evidence="1">
    <location>
        <begin position="6"/>
        <end position="25"/>
    </location>
</feature>
<dbReference type="RefSeq" id="WP_145224098.1">
    <property type="nucleotide sequence ID" value="NZ_CP036343.1"/>
</dbReference>
<keyword evidence="1" id="KW-0812">Transmembrane</keyword>
<accession>A0A517V7J9</accession>
<evidence type="ECO:0000313" key="3">
    <source>
        <dbReference type="Proteomes" id="UP000316855"/>
    </source>
</evidence>